<evidence type="ECO:0000256" key="6">
    <source>
        <dbReference type="HAMAP-Rule" id="MF_00416"/>
    </source>
</evidence>
<dbReference type="STRING" id="247523.B0W48_03685"/>
<dbReference type="RefSeq" id="WP_077535682.1">
    <property type="nucleotide sequence ID" value="NZ_CP019628.1"/>
</dbReference>
<evidence type="ECO:0000313" key="10">
    <source>
        <dbReference type="Proteomes" id="UP000188243"/>
    </source>
</evidence>
<organism evidence="9 10">
    <name type="scientific">Pseudoalteromonas aliena</name>
    <dbReference type="NCBI Taxonomy" id="247523"/>
    <lineage>
        <taxon>Bacteria</taxon>
        <taxon>Pseudomonadati</taxon>
        <taxon>Pseudomonadota</taxon>
        <taxon>Gammaproteobacteria</taxon>
        <taxon>Alteromonadales</taxon>
        <taxon>Pseudoalteromonadaceae</taxon>
        <taxon>Pseudoalteromonas</taxon>
    </lineage>
</organism>
<dbReference type="GO" id="GO:0071973">
    <property type="term" value="P:bacterial-type flagellum-dependent cell motility"/>
    <property type="evidence" value="ECO:0007669"/>
    <property type="project" value="InterPro"/>
</dbReference>
<evidence type="ECO:0000256" key="4">
    <source>
        <dbReference type="ARBA" id="ARBA00022729"/>
    </source>
</evidence>
<comment type="subcellular location">
    <subcellularLocation>
        <location evidence="2 6">Bacterial flagellum basal body</location>
    </subcellularLocation>
</comment>
<dbReference type="Proteomes" id="UP000188243">
    <property type="component" value="Chromosome"/>
</dbReference>
<dbReference type="InterPro" id="IPR001782">
    <property type="entry name" value="Flag_FlgI"/>
</dbReference>
<keyword evidence="9" id="KW-0282">Flagellum</keyword>
<evidence type="ECO:0000256" key="3">
    <source>
        <dbReference type="ARBA" id="ARBA00008994"/>
    </source>
</evidence>
<dbReference type="KEGG" id="paln:B0W48_20360"/>
<keyword evidence="9" id="KW-0969">Cilium</keyword>
<dbReference type="HAMAP" id="MF_00416">
    <property type="entry name" value="FlgI"/>
    <property type="match status" value="1"/>
</dbReference>
<evidence type="ECO:0000256" key="1">
    <source>
        <dbReference type="ARBA" id="ARBA00002591"/>
    </source>
</evidence>
<keyword evidence="9" id="KW-0966">Cell projection</keyword>
<dbReference type="PANTHER" id="PTHR30381:SF0">
    <property type="entry name" value="FLAGELLAR P-RING PROTEIN"/>
    <property type="match status" value="1"/>
</dbReference>
<comment type="similarity">
    <text evidence="3 6">Belongs to the FlgI family.</text>
</comment>
<comment type="subunit">
    <text evidence="6">The basal body constitutes a major portion of the flagellar organelle and consists of four rings (L,P,S, and M) mounted on a central rod.</text>
</comment>
<feature type="signal peptide" evidence="6">
    <location>
        <begin position="1"/>
        <end position="21"/>
    </location>
</feature>
<dbReference type="PANTHER" id="PTHR30381">
    <property type="entry name" value="FLAGELLAR P-RING PERIPLASMIC PROTEIN FLGI"/>
    <property type="match status" value="1"/>
</dbReference>
<dbReference type="EMBL" id="CP019628">
    <property type="protein sequence ID" value="AQP98979.1"/>
    <property type="molecule type" value="Genomic_DNA"/>
</dbReference>
<dbReference type="AlphaFoldDB" id="A0A1Q2H3I2"/>
<dbReference type="GO" id="GO:0005198">
    <property type="term" value="F:structural molecule activity"/>
    <property type="evidence" value="ECO:0007669"/>
    <property type="project" value="InterPro"/>
</dbReference>
<reference evidence="9 10" key="1">
    <citation type="submission" date="2017-02" db="EMBL/GenBank/DDBJ databases">
        <title>Complete genome sequence of the cold-active Pseudoalteromonas aliena strain EH1 isolated from Arctic seawater.</title>
        <authorList>
            <person name="Kim E."/>
            <person name="Heo E."/>
            <person name="Kim H."/>
            <person name="Kim D."/>
        </authorList>
    </citation>
    <scope>NUCLEOTIDE SEQUENCE [LARGE SCALE GENOMIC DNA]</scope>
    <source>
        <strain evidence="9 10">EH1</strain>
    </source>
</reference>
<keyword evidence="4 6" id="KW-0732">Signal</keyword>
<dbReference type="Pfam" id="PF02119">
    <property type="entry name" value="FlgI"/>
    <property type="match status" value="1"/>
</dbReference>
<evidence type="ECO:0000256" key="5">
    <source>
        <dbReference type="ARBA" id="ARBA00023143"/>
    </source>
</evidence>
<evidence type="ECO:0000256" key="2">
    <source>
        <dbReference type="ARBA" id="ARBA00004117"/>
    </source>
</evidence>
<feature type="region of interest" description="Disordered" evidence="7">
    <location>
        <begin position="293"/>
        <end position="313"/>
    </location>
</feature>
<sequence precursor="true">MRYLLLLLISLSGFVPQVSYAAKARPLLDMVDVLGVRENQLVGYGLVVGLPGSGDKAQVKFAGQSLSNMLKQFGVSVDEKSLPKSKNIAAVAVHATLPPMGSPGQLIDVTVNSLGDAKSLHGGSLMLTPLKGVDGKIYALAQGNLVVGGINASGKNGSSVTVNVPTSGLIPNGAIIERSVVDMFKTQPDVVLNLKAPNYQTARNVVKAINKVFGPDVATAENWGRLVVSAPSDANSRNTFMSMLQDIVVEEGTERPKIVFNSRTGTVVMNDTVRVHKAAVNHGNLTITISEQEGVSQPGPFSNGQTTPTQASDISVEQQQKNMLLWPEGTSLDEIVKAVNALGATPAELMSILIALDNAGALEAELLVI</sequence>
<dbReference type="KEGG" id="paln:B0W48_03685"/>
<evidence type="ECO:0000313" key="9">
    <source>
        <dbReference type="EMBL" id="AQQ01926.1"/>
    </source>
</evidence>
<evidence type="ECO:0000256" key="7">
    <source>
        <dbReference type="SAM" id="MobiDB-lite"/>
    </source>
</evidence>
<dbReference type="GO" id="GO:0009428">
    <property type="term" value="C:bacterial-type flagellum basal body, distal rod, P ring"/>
    <property type="evidence" value="ECO:0007669"/>
    <property type="project" value="InterPro"/>
</dbReference>
<evidence type="ECO:0000313" key="8">
    <source>
        <dbReference type="EMBL" id="AQP98979.1"/>
    </source>
</evidence>
<comment type="function">
    <text evidence="1 6">Assembles around the rod to form the L-ring and probably protects the motor/basal body from shearing forces during rotation.</text>
</comment>
<gene>
    <name evidence="6" type="primary">flgI</name>
    <name evidence="8" type="ORF">B0W48_03685</name>
    <name evidence="9" type="ORF">B0W48_20360</name>
</gene>
<name>A0A1Q2H3I2_9GAMM</name>
<dbReference type="EMBL" id="CP019628">
    <property type="protein sequence ID" value="AQQ01926.1"/>
    <property type="molecule type" value="Genomic_DNA"/>
</dbReference>
<accession>A0A1Q2H3I2</accession>
<keyword evidence="5 6" id="KW-0975">Bacterial flagellum</keyword>
<proteinExistence type="inferred from homology"/>
<dbReference type="NCBIfam" id="NF003676">
    <property type="entry name" value="PRK05303.1"/>
    <property type="match status" value="1"/>
</dbReference>
<dbReference type="PRINTS" id="PR01010">
    <property type="entry name" value="FLGPRINGFLGI"/>
</dbReference>
<feature type="chain" id="PRO_5015205429" description="Flagellar P-ring protein" evidence="6">
    <location>
        <begin position="22"/>
        <end position="369"/>
    </location>
</feature>
<protein>
    <recommendedName>
        <fullName evidence="6">Flagellar P-ring protein</fullName>
    </recommendedName>
    <alternativeName>
        <fullName evidence="6">Basal body P-ring protein</fullName>
    </alternativeName>
</protein>
<dbReference type="GO" id="GO:0030288">
    <property type="term" value="C:outer membrane-bounded periplasmic space"/>
    <property type="evidence" value="ECO:0007669"/>
    <property type="project" value="InterPro"/>
</dbReference>